<dbReference type="Gene3D" id="3.30.565.10">
    <property type="entry name" value="Histidine kinase-like ATPase, C-terminal domain"/>
    <property type="match status" value="1"/>
</dbReference>
<dbReference type="Pfam" id="PF00072">
    <property type="entry name" value="Response_reg"/>
    <property type="match status" value="1"/>
</dbReference>
<dbReference type="Proteomes" id="UP000654482">
    <property type="component" value="Unassembled WGS sequence"/>
</dbReference>
<evidence type="ECO:0000256" key="1">
    <source>
        <dbReference type="ARBA" id="ARBA00000085"/>
    </source>
</evidence>
<reference evidence="17" key="1">
    <citation type="submission" date="2020-10" db="EMBL/GenBank/DDBJ databases">
        <authorList>
            <person name="Castelo-Branco R."/>
            <person name="Eusebio N."/>
            <person name="Adriana R."/>
            <person name="Vieira A."/>
            <person name="Brugerolle De Fraissinette N."/>
            <person name="Rezende De Castro R."/>
            <person name="Schneider M.P."/>
            <person name="Vasconcelos V."/>
            <person name="Leao P.N."/>
        </authorList>
    </citation>
    <scope>NUCLEOTIDE SEQUENCE</scope>
    <source>
        <strain evidence="17">LEGE 07157</strain>
    </source>
</reference>
<dbReference type="SUPFAM" id="SSF47757">
    <property type="entry name" value="Chemotaxis receptor methyltransferase CheR, N-terminal domain"/>
    <property type="match status" value="1"/>
</dbReference>
<dbReference type="InterPro" id="IPR036097">
    <property type="entry name" value="HisK_dim/P_sf"/>
</dbReference>
<feature type="domain" description="PAS" evidence="13">
    <location>
        <begin position="838"/>
        <end position="907"/>
    </location>
</feature>
<feature type="coiled-coil region" evidence="10">
    <location>
        <begin position="636"/>
        <end position="726"/>
    </location>
</feature>
<evidence type="ECO:0000256" key="9">
    <source>
        <dbReference type="PROSITE-ProRule" id="PRU00169"/>
    </source>
</evidence>
<dbReference type="Pfam" id="PF08447">
    <property type="entry name" value="PAS_3"/>
    <property type="match status" value="1"/>
</dbReference>
<dbReference type="PROSITE" id="PS50109">
    <property type="entry name" value="HIS_KIN"/>
    <property type="match status" value="1"/>
</dbReference>
<dbReference type="SUPFAM" id="SSF53335">
    <property type="entry name" value="S-adenosyl-L-methionine-dependent methyltransferases"/>
    <property type="match status" value="1"/>
</dbReference>
<dbReference type="GO" id="GO:0000155">
    <property type="term" value="F:phosphorelay sensor kinase activity"/>
    <property type="evidence" value="ECO:0007669"/>
    <property type="project" value="InterPro"/>
</dbReference>
<keyword evidence="18" id="KW-1185">Reference proteome</keyword>
<dbReference type="SMART" id="SM00086">
    <property type="entry name" value="PAC"/>
    <property type="match status" value="1"/>
</dbReference>
<evidence type="ECO:0000259" key="15">
    <source>
        <dbReference type="PROSITE" id="PS50122"/>
    </source>
</evidence>
<dbReference type="Gene3D" id="3.40.50.180">
    <property type="entry name" value="Methylesterase CheB, C-terminal domain"/>
    <property type="match status" value="1"/>
</dbReference>
<dbReference type="Pfam" id="PF08448">
    <property type="entry name" value="PAS_4"/>
    <property type="match status" value="1"/>
</dbReference>
<dbReference type="Gene3D" id="1.10.287.130">
    <property type="match status" value="1"/>
</dbReference>
<feature type="domain" description="PAC" evidence="14">
    <location>
        <begin position="1046"/>
        <end position="1098"/>
    </location>
</feature>
<keyword evidence="8" id="KW-0378">Hydrolase</keyword>
<dbReference type="PROSITE" id="PS50122">
    <property type="entry name" value="CHEB"/>
    <property type="match status" value="1"/>
</dbReference>
<feature type="domain" description="Histidine kinase" evidence="11">
    <location>
        <begin position="1126"/>
        <end position="1350"/>
    </location>
</feature>
<keyword evidence="5" id="KW-0418">Kinase</keyword>
<evidence type="ECO:0000256" key="10">
    <source>
        <dbReference type="SAM" id="Coils"/>
    </source>
</evidence>
<dbReference type="InterPro" id="IPR011006">
    <property type="entry name" value="CheY-like_superfamily"/>
</dbReference>
<dbReference type="GO" id="GO:0005737">
    <property type="term" value="C:cytoplasm"/>
    <property type="evidence" value="ECO:0007669"/>
    <property type="project" value="InterPro"/>
</dbReference>
<dbReference type="PROSITE" id="PS50110">
    <property type="entry name" value="RESPONSE_REGULATORY"/>
    <property type="match status" value="1"/>
</dbReference>
<dbReference type="Pfam" id="PF02518">
    <property type="entry name" value="HATPase_c"/>
    <property type="match status" value="1"/>
</dbReference>
<dbReference type="CDD" id="cd00130">
    <property type="entry name" value="PAS"/>
    <property type="match status" value="1"/>
</dbReference>
<proteinExistence type="inferred from homology"/>
<dbReference type="PANTHER" id="PTHR45339:SF1">
    <property type="entry name" value="HYBRID SIGNAL TRANSDUCTION HISTIDINE KINASE J"/>
    <property type="match status" value="1"/>
</dbReference>
<evidence type="ECO:0000259" key="11">
    <source>
        <dbReference type="PROSITE" id="PS50109"/>
    </source>
</evidence>
<dbReference type="Pfam" id="PF01739">
    <property type="entry name" value="CheR"/>
    <property type="match status" value="1"/>
</dbReference>
<dbReference type="PRINTS" id="PR00996">
    <property type="entry name" value="CHERMTFRASE"/>
</dbReference>
<dbReference type="CDD" id="cd16922">
    <property type="entry name" value="HATPase_EvgS-ArcB-TorS-like"/>
    <property type="match status" value="1"/>
</dbReference>
<dbReference type="Pfam" id="PF01339">
    <property type="entry name" value="CheB_methylest"/>
    <property type="match status" value="1"/>
</dbReference>
<dbReference type="SMART" id="SM00448">
    <property type="entry name" value="REC"/>
    <property type="match status" value="1"/>
</dbReference>
<protein>
    <recommendedName>
        <fullName evidence="7">Circadian input-output histidine kinase CikA</fullName>
        <ecNumber evidence="3">2.7.13.3</ecNumber>
    </recommendedName>
</protein>
<feature type="domain" description="CheB-type methylesterase" evidence="15">
    <location>
        <begin position="14"/>
        <end position="195"/>
    </location>
</feature>
<dbReference type="InterPro" id="IPR001610">
    <property type="entry name" value="PAC"/>
</dbReference>
<dbReference type="PROSITE" id="PS50112">
    <property type="entry name" value="PAS"/>
    <property type="match status" value="1"/>
</dbReference>
<comment type="catalytic activity">
    <reaction evidence="1">
        <text>ATP + protein L-histidine = ADP + protein N-phospho-L-histidine.</text>
        <dbReference type="EC" id="2.7.13.3"/>
    </reaction>
</comment>
<dbReference type="Gene3D" id="3.40.50.150">
    <property type="entry name" value="Vaccinia Virus protein VP39"/>
    <property type="match status" value="1"/>
</dbReference>
<evidence type="ECO:0000313" key="18">
    <source>
        <dbReference type="Proteomes" id="UP000654482"/>
    </source>
</evidence>
<dbReference type="InterPro" id="IPR001789">
    <property type="entry name" value="Sig_transdc_resp-reg_receiver"/>
</dbReference>
<keyword evidence="8" id="KW-0145">Chemotaxis</keyword>
<evidence type="ECO:0000256" key="3">
    <source>
        <dbReference type="ARBA" id="ARBA00012438"/>
    </source>
</evidence>
<evidence type="ECO:0000259" key="12">
    <source>
        <dbReference type="PROSITE" id="PS50110"/>
    </source>
</evidence>
<dbReference type="FunFam" id="3.30.565.10:FF:000010">
    <property type="entry name" value="Sensor histidine kinase RcsC"/>
    <property type="match status" value="1"/>
</dbReference>
<dbReference type="SUPFAM" id="SSF55874">
    <property type="entry name" value="ATPase domain of HSP90 chaperone/DNA topoisomerase II/histidine kinase"/>
    <property type="match status" value="1"/>
</dbReference>
<dbReference type="CDD" id="cd16434">
    <property type="entry name" value="CheB-CheR_fusion"/>
    <property type="match status" value="1"/>
</dbReference>
<dbReference type="InterPro" id="IPR000014">
    <property type="entry name" value="PAS"/>
</dbReference>
<dbReference type="InterPro" id="IPR022642">
    <property type="entry name" value="CheR_C"/>
</dbReference>
<name>A0A8J7DZT9_9CYAN</name>
<dbReference type="RefSeq" id="WP_194029875.1">
    <property type="nucleotide sequence ID" value="NZ_JADEWZ010000017.1"/>
</dbReference>
<dbReference type="InterPro" id="IPR035965">
    <property type="entry name" value="PAS-like_dom_sf"/>
</dbReference>
<comment type="caution">
    <text evidence="17">The sequence shown here is derived from an EMBL/GenBank/DDBJ whole genome shotgun (WGS) entry which is preliminary data.</text>
</comment>
<dbReference type="InterPro" id="IPR003661">
    <property type="entry name" value="HisK_dim/P_dom"/>
</dbReference>
<organism evidence="17 18">
    <name type="scientific">Lusitaniella coriacea LEGE 07157</name>
    <dbReference type="NCBI Taxonomy" id="945747"/>
    <lineage>
        <taxon>Bacteria</taxon>
        <taxon>Bacillati</taxon>
        <taxon>Cyanobacteriota</taxon>
        <taxon>Cyanophyceae</taxon>
        <taxon>Spirulinales</taxon>
        <taxon>Lusitaniellaceae</taxon>
        <taxon>Lusitaniella</taxon>
    </lineage>
</organism>
<evidence type="ECO:0000259" key="14">
    <source>
        <dbReference type="PROSITE" id="PS50113"/>
    </source>
</evidence>
<dbReference type="SUPFAM" id="SSF47384">
    <property type="entry name" value="Homodimeric domain of signal transducing histidine kinase"/>
    <property type="match status" value="1"/>
</dbReference>
<evidence type="ECO:0000313" key="17">
    <source>
        <dbReference type="EMBL" id="MBE9116786.1"/>
    </source>
</evidence>
<feature type="active site" evidence="8">
    <location>
        <position position="47"/>
    </location>
</feature>
<dbReference type="SUPFAM" id="SSF55785">
    <property type="entry name" value="PYP-like sensor domain (PAS domain)"/>
    <property type="match status" value="3"/>
</dbReference>
<dbReference type="GO" id="GO:0008984">
    <property type="term" value="F:protein-glutamate methylesterase activity"/>
    <property type="evidence" value="ECO:0007669"/>
    <property type="project" value="InterPro"/>
</dbReference>
<dbReference type="SMART" id="SM00091">
    <property type="entry name" value="PAS"/>
    <property type="match status" value="2"/>
</dbReference>
<accession>A0A8J7DZT9</accession>
<dbReference type="InterPro" id="IPR013655">
    <property type="entry name" value="PAS_fold_3"/>
</dbReference>
<dbReference type="SUPFAM" id="SSF52738">
    <property type="entry name" value="Methylesterase CheB, C-terminal domain"/>
    <property type="match status" value="1"/>
</dbReference>
<dbReference type="InterPro" id="IPR000700">
    <property type="entry name" value="PAS-assoc_C"/>
</dbReference>
<dbReference type="Gene3D" id="3.40.50.2300">
    <property type="match status" value="1"/>
</dbReference>
<evidence type="ECO:0000256" key="6">
    <source>
        <dbReference type="ARBA" id="ARBA00023012"/>
    </source>
</evidence>
<keyword evidence="10" id="KW-0175">Coiled coil</keyword>
<dbReference type="InterPro" id="IPR005467">
    <property type="entry name" value="His_kinase_dom"/>
</dbReference>
<dbReference type="CDD" id="cd17546">
    <property type="entry name" value="REC_hyHK_CKI1_RcsC-like"/>
    <property type="match status" value="1"/>
</dbReference>
<dbReference type="GO" id="GO:0008757">
    <property type="term" value="F:S-adenosylmethionine-dependent methyltransferase activity"/>
    <property type="evidence" value="ECO:0007669"/>
    <property type="project" value="InterPro"/>
</dbReference>
<evidence type="ECO:0000256" key="5">
    <source>
        <dbReference type="ARBA" id="ARBA00022777"/>
    </source>
</evidence>
<dbReference type="SUPFAM" id="SSF52172">
    <property type="entry name" value="CheY-like"/>
    <property type="match status" value="1"/>
</dbReference>
<dbReference type="GO" id="GO:0000156">
    <property type="term" value="F:phosphorelay response regulator activity"/>
    <property type="evidence" value="ECO:0007669"/>
    <property type="project" value="InterPro"/>
</dbReference>
<evidence type="ECO:0000256" key="7">
    <source>
        <dbReference type="ARBA" id="ARBA00074306"/>
    </source>
</evidence>
<feature type="active site" evidence="8">
    <location>
        <position position="137"/>
    </location>
</feature>
<dbReference type="SMART" id="SM00388">
    <property type="entry name" value="HisKA"/>
    <property type="match status" value="1"/>
</dbReference>
<dbReference type="PANTHER" id="PTHR45339">
    <property type="entry name" value="HYBRID SIGNAL TRANSDUCTION HISTIDINE KINASE J"/>
    <property type="match status" value="1"/>
</dbReference>
<evidence type="ECO:0000259" key="13">
    <source>
        <dbReference type="PROSITE" id="PS50112"/>
    </source>
</evidence>
<dbReference type="GO" id="GO:0006935">
    <property type="term" value="P:chemotaxis"/>
    <property type="evidence" value="ECO:0007669"/>
    <property type="project" value="UniProtKB-UniRule"/>
</dbReference>
<dbReference type="Gene3D" id="3.30.450.20">
    <property type="entry name" value="PAS domain"/>
    <property type="match status" value="3"/>
</dbReference>
<sequence>MTTSSTPDRDRFFIVGIGASAGGVQALESFFAGLPDNPNGAFVVVQHLSPNHRSMMTEILQRQTTLPVEEVRDRTLLEPAKVYVLPPRKALTLEDRRLHLEETSDSPRYPINRFFQSLVAGWGERTIAILLSGTGNDGTEGLQAVSRAGGVALVQSPETAQFTSMPTSAIPSGLVDEILSPQDLAQTVYELIRFSDNFPTAKVGDANLIDPDRLQHILNILAEREDIDFSHYKVSTLSRRIHHRCALTRNDSIQVYIQFLEESPEEQKLLRQDLLIGATCFFRDREVWDFLQTKVLLPHLEKLQPQQQLRIWVSACATGEEAYSMAILVDEAVRQVNKPIQVKIFATDLDTNALEIAAQGVYPESIANDVSPERLERYFDYKGDRYQVKRSLREMLIIAPHDLTKNAGFSKMNLVSCRNVLIYMQPQLQHQVLRLLHFALAPQGTLFLGSSETLGSLAEEFISTNQKWKVFQKRRDTQLSLMPITRQAIITPLKSHVRTKTRQQQLDRLLAEVFRLCLSERQVTCFVVNSDNQLLRIFHNAAQLLEYPMGEANLEATDIVHPALKLPLSTALHRAKRDKQTVLYTGIKLQRDDEESSITMRVGLDGSHPADDRLIIVFEIETQPTPSTAALRFDVDREAAQQITELEYELQQTRENLQVTIEELETVNEEQQATNEELLASNEELQSTNEELQSVNEELYTVNSEYQSKIQELTELNNDIDNLLRSTDIGVVFLDAQLNIRKFTPAATRVINVKEADIGRPLTDLTNSLDCPKLFDILQQVNQTKEPYEQEIKIAQSHDCVLMRVHPYLQNGAGSDGIVLTFVSISDLKQVQDQLQQANEILEKLYETSPVGLCLQDEDLKFLRINQALADINGASVEEHLGKRLRDITPELASRIEPILRQVIDTGKPIHNVEIRSVTPTNPERERCWTVSYYPIDFLLDGYGVGGVVVEVTERVRAEKALRESRAKLVEAQRLAKIGNWELELQEDIDLTTARAEWSDELFQIYRLEPQQEPLSFTELLQCHPPDSREILQNALNSLIENGIPFSVDIQFACPNEEPCYLNAIGQAIRNKEGEIIKLYGTVMDITKRKQIETELLCQNAALEEAIAVAQAADSENQAKSEFLANMSHEIRTPMNAILVASQLLEKTEVNLKQQKLLQTLTNGGQRLLALINDILDLSKLEAQRLRLENRPFNVKMVFLSLSELFRSQAQTKEIDLKFDIAADVPQKIVGDDFRLQQVLSNLISNAIKFTQSGEIAIAVRHEGEPAANESSALLHFSVRDTGIGIDLNRQKLLFQPFIQADSSTTRQFGGTGLGLTICRRIVQLMGGEIGVSSTPGEGSTVWFKVAFDVAEPSNISPVAQETDALPITALSDTGIDAPKVLIVEDYPDNRDLLLMILEPLNYQADWVSNGQEFLDRIARQDYDIVLMDCQMPVLDGYEATRRLRDREGEEKHTIVIGLTAHALEGDRRKCLEAGMDDYLSKPIMADDFVELLKKWTS</sequence>
<dbReference type="InterPro" id="IPR000673">
    <property type="entry name" value="Sig_transdc_resp-reg_Me-estase"/>
</dbReference>
<feature type="domain" description="CheR-type methyltransferase" evidence="16">
    <location>
        <begin position="214"/>
        <end position="476"/>
    </location>
</feature>
<feature type="modified residue" description="4-aspartylphosphate" evidence="9">
    <location>
        <position position="1429"/>
    </location>
</feature>
<gene>
    <name evidence="17" type="ORF">IQ249_12835</name>
</gene>
<dbReference type="PROSITE" id="PS50113">
    <property type="entry name" value="PAC"/>
    <property type="match status" value="1"/>
</dbReference>
<dbReference type="InterPro" id="IPR036890">
    <property type="entry name" value="HATPase_C_sf"/>
</dbReference>
<keyword evidence="6" id="KW-0902">Two-component regulatory system</keyword>
<evidence type="ECO:0000259" key="16">
    <source>
        <dbReference type="PROSITE" id="PS50123"/>
    </source>
</evidence>
<dbReference type="Pfam" id="PF03705">
    <property type="entry name" value="CheR_N"/>
    <property type="match status" value="1"/>
</dbReference>
<evidence type="ECO:0000256" key="2">
    <source>
        <dbReference type="ARBA" id="ARBA00006402"/>
    </source>
</evidence>
<dbReference type="SMART" id="SM00387">
    <property type="entry name" value="HATPase_c"/>
    <property type="match status" value="1"/>
</dbReference>
<dbReference type="InterPro" id="IPR029063">
    <property type="entry name" value="SAM-dependent_MTases_sf"/>
</dbReference>
<keyword evidence="5" id="KW-0808">Transferase</keyword>
<feature type="domain" description="Response regulatory" evidence="12">
    <location>
        <begin position="1380"/>
        <end position="1497"/>
    </location>
</feature>
<dbReference type="CDD" id="cd00082">
    <property type="entry name" value="HisKA"/>
    <property type="match status" value="1"/>
</dbReference>
<dbReference type="InterPro" id="IPR013656">
    <property type="entry name" value="PAS_4"/>
</dbReference>
<feature type="active site" evidence="8">
    <location>
        <position position="20"/>
    </location>
</feature>
<keyword evidence="4 9" id="KW-0597">Phosphoprotein</keyword>
<dbReference type="Pfam" id="PF13596">
    <property type="entry name" value="PAS_10"/>
    <property type="match status" value="1"/>
</dbReference>
<dbReference type="Pfam" id="PF00512">
    <property type="entry name" value="HisKA"/>
    <property type="match status" value="1"/>
</dbReference>
<evidence type="ECO:0000256" key="4">
    <source>
        <dbReference type="ARBA" id="ARBA00022553"/>
    </source>
</evidence>
<dbReference type="InterPro" id="IPR022641">
    <property type="entry name" value="CheR_N"/>
</dbReference>
<dbReference type="Gene3D" id="2.10.70.100">
    <property type="match status" value="1"/>
</dbReference>
<dbReference type="SMART" id="SM00138">
    <property type="entry name" value="MeTrc"/>
    <property type="match status" value="1"/>
</dbReference>
<dbReference type="NCBIfam" id="TIGR00229">
    <property type="entry name" value="sensory_box"/>
    <property type="match status" value="1"/>
</dbReference>
<dbReference type="InterPro" id="IPR035909">
    <property type="entry name" value="CheB_C"/>
</dbReference>
<dbReference type="EMBL" id="JADEWZ010000017">
    <property type="protein sequence ID" value="MBE9116786.1"/>
    <property type="molecule type" value="Genomic_DNA"/>
</dbReference>
<dbReference type="PROSITE" id="PS50123">
    <property type="entry name" value="CHER"/>
    <property type="match status" value="1"/>
</dbReference>
<dbReference type="EC" id="2.7.13.3" evidence="3"/>
<dbReference type="InterPro" id="IPR003594">
    <property type="entry name" value="HATPase_dom"/>
</dbReference>
<evidence type="ECO:0000256" key="8">
    <source>
        <dbReference type="PROSITE-ProRule" id="PRU00050"/>
    </source>
</evidence>
<dbReference type="InterPro" id="IPR000780">
    <property type="entry name" value="CheR_MeTrfase"/>
</dbReference>
<comment type="similarity">
    <text evidence="2">In the N-terminal section; belongs to the phytochrome family.</text>
</comment>